<feature type="transmembrane region" description="Helical" evidence="7">
    <location>
        <begin position="106"/>
        <end position="127"/>
    </location>
</feature>
<evidence type="ECO:0000256" key="1">
    <source>
        <dbReference type="ARBA" id="ARBA00004141"/>
    </source>
</evidence>
<evidence type="ECO:0000256" key="7">
    <source>
        <dbReference type="SAM" id="Phobius"/>
    </source>
</evidence>
<dbReference type="InterPro" id="IPR002293">
    <property type="entry name" value="AA/rel_permease1"/>
</dbReference>
<feature type="transmembrane region" description="Helical" evidence="7">
    <location>
        <begin position="199"/>
        <end position="217"/>
    </location>
</feature>
<accession>A0ABQ2JHN1</accession>
<feature type="transmembrane region" description="Helical" evidence="7">
    <location>
        <begin position="369"/>
        <end position="389"/>
    </location>
</feature>
<keyword evidence="9" id="KW-1185">Reference proteome</keyword>
<dbReference type="PANTHER" id="PTHR43243:SF4">
    <property type="entry name" value="CATIONIC AMINO ACID TRANSPORTER 4"/>
    <property type="match status" value="1"/>
</dbReference>
<protein>
    <submittedName>
        <fullName evidence="8">Amino acid transporter</fullName>
    </submittedName>
</protein>
<evidence type="ECO:0000313" key="8">
    <source>
        <dbReference type="EMBL" id="GGN45626.1"/>
    </source>
</evidence>
<keyword evidence="4 7" id="KW-1133">Transmembrane helix</keyword>
<dbReference type="PANTHER" id="PTHR43243">
    <property type="entry name" value="INNER MEMBRANE TRANSPORTER YGJI-RELATED"/>
    <property type="match status" value="1"/>
</dbReference>
<evidence type="ECO:0000256" key="2">
    <source>
        <dbReference type="ARBA" id="ARBA00022448"/>
    </source>
</evidence>
<evidence type="ECO:0000256" key="4">
    <source>
        <dbReference type="ARBA" id="ARBA00022989"/>
    </source>
</evidence>
<feature type="transmembrane region" description="Helical" evidence="7">
    <location>
        <begin position="315"/>
        <end position="344"/>
    </location>
</feature>
<feature type="transmembrane region" description="Helical" evidence="7">
    <location>
        <begin position="134"/>
        <end position="156"/>
    </location>
</feature>
<feature type="region of interest" description="Disordered" evidence="6">
    <location>
        <begin position="488"/>
        <end position="507"/>
    </location>
</feature>
<feature type="transmembrane region" description="Helical" evidence="7">
    <location>
        <begin position="168"/>
        <end position="187"/>
    </location>
</feature>
<evidence type="ECO:0000256" key="3">
    <source>
        <dbReference type="ARBA" id="ARBA00022692"/>
    </source>
</evidence>
<comment type="caution">
    <text evidence="8">The sequence shown here is derived from an EMBL/GenBank/DDBJ whole genome shotgun (WGS) entry which is preliminary data.</text>
</comment>
<sequence>MSPHHTSKSPLPALLGRGPQGIFRRTLPHEQTGGERMVRTLGLTQLTMIGIGAIIGAGIFSLAAAVARDVAGPAVLVSFLVAGAASLCAAFAYAEFAGMVPKAGSSYTYCAAVLGEIVGWIVGWDLLLEYTAIVAVVAIGMSGYLGFLLAAVGIHLPTWALGAPGTGAGHRVDLLAVAICLGVAWLLTRGTRTSARVETVLTVVKIAIVLLVIVVGFTKVKTGNLHPFAPFGLGGAFTGAATVFFAVFGYDALSTAAEESLEARRKLPKAMMLSLAVSMVLYVLVCVVLTGMQHYTEINPESGISSAFRSVGMGGLANVIAVGAVIGIVTVTFSFMMAAARLWYALSRDGLMPAWFGAIHPRRKVPHRATWLIGGVSAVLAGLLPINAVAELTNIGVLLAFVVVSASVLVLRYRKPDLRRGFRCPGMPVVPVLGMVFSVWLMSFLQWQTWVRLGGWLVVGLVLYATYGYRRTRRVMPGGSVDLDALNEMPDSDDVPHSGDSSPVAAG</sequence>
<dbReference type="Proteomes" id="UP000600080">
    <property type="component" value="Unassembled WGS sequence"/>
</dbReference>
<feature type="transmembrane region" description="Helical" evidence="7">
    <location>
        <begin position="74"/>
        <end position="94"/>
    </location>
</feature>
<keyword evidence="2" id="KW-0813">Transport</keyword>
<feature type="transmembrane region" description="Helical" evidence="7">
    <location>
        <begin position="271"/>
        <end position="295"/>
    </location>
</feature>
<comment type="subcellular location">
    <subcellularLocation>
        <location evidence="1">Membrane</location>
        <topology evidence="1">Multi-pass membrane protein</topology>
    </subcellularLocation>
</comment>
<proteinExistence type="predicted"/>
<keyword evidence="3 7" id="KW-0812">Transmembrane</keyword>
<evidence type="ECO:0000313" key="9">
    <source>
        <dbReference type="Proteomes" id="UP000600080"/>
    </source>
</evidence>
<feature type="transmembrane region" description="Helical" evidence="7">
    <location>
        <begin position="449"/>
        <end position="467"/>
    </location>
</feature>
<name>A0ABQ2JHN1_9ACTN</name>
<dbReference type="PIRSF" id="PIRSF006060">
    <property type="entry name" value="AA_transporter"/>
    <property type="match status" value="1"/>
</dbReference>
<feature type="transmembrane region" description="Helical" evidence="7">
    <location>
        <begin position="425"/>
        <end position="443"/>
    </location>
</feature>
<evidence type="ECO:0000256" key="6">
    <source>
        <dbReference type="SAM" id="MobiDB-lite"/>
    </source>
</evidence>
<organism evidence="8 9">
    <name type="scientific">Streptomyces kronopolitis</name>
    <dbReference type="NCBI Taxonomy" id="1612435"/>
    <lineage>
        <taxon>Bacteria</taxon>
        <taxon>Bacillati</taxon>
        <taxon>Actinomycetota</taxon>
        <taxon>Actinomycetes</taxon>
        <taxon>Kitasatosporales</taxon>
        <taxon>Streptomycetaceae</taxon>
        <taxon>Streptomyces</taxon>
    </lineage>
</organism>
<dbReference type="Pfam" id="PF13520">
    <property type="entry name" value="AA_permease_2"/>
    <property type="match status" value="1"/>
</dbReference>
<feature type="transmembrane region" description="Helical" evidence="7">
    <location>
        <begin position="395"/>
        <end position="413"/>
    </location>
</feature>
<keyword evidence="5 7" id="KW-0472">Membrane</keyword>
<evidence type="ECO:0000256" key="5">
    <source>
        <dbReference type="ARBA" id="ARBA00023136"/>
    </source>
</evidence>
<dbReference type="Gene3D" id="1.20.1740.10">
    <property type="entry name" value="Amino acid/polyamine transporter I"/>
    <property type="match status" value="1"/>
</dbReference>
<reference evidence="9" key="1">
    <citation type="journal article" date="2019" name="Int. J. Syst. Evol. Microbiol.">
        <title>The Global Catalogue of Microorganisms (GCM) 10K type strain sequencing project: providing services to taxonomists for standard genome sequencing and annotation.</title>
        <authorList>
            <consortium name="The Broad Institute Genomics Platform"/>
            <consortium name="The Broad Institute Genome Sequencing Center for Infectious Disease"/>
            <person name="Wu L."/>
            <person name="Ma J."/>
        </authorList>
    </citation>
    <scope>NUCLEOTIDE SEQUENCE [LARGE SCALE GENOMIC DNA]</scope>
    <source>
        <strain evidence="9">CGMCC 4.7323</strain>
    </source>
</reference>
<feature type="transmembrane region" description="Helical" evidence="7">
    <location>
        <begin position="229"/>
        <end position="250"/>
    </location>
</feature>
<dbReference type="EMBL" id="BMND01000010">
    <property type="protein sequence ID" value="GGN45626.1"/>
    <property type="molecule type" value="Genomic_DNA"/>
</dbReference>
<gene>
    <name evidence="8" type="ORF">GCM10012285_29370</name>
</gene>
<feature type="transmembrane region" description="Helical" evidence="7">
    <location>
        <begin position="46"/>
        <end position="67"/>
    </location>
</feature>